<keyword evidence="3" id="KW-1185">Reference proteome</keyword>
<dbReference type="KEGG" id="bnn:FOA43_003716"/>
<feature type="compositionally biased region" description="Basic residues" evidence="1">
    <location>
        <begin position="65"/>
        <end position="76"/>
    </location>
</feature>
<dbReference type="AlphaFoldDB" id="A0A875RQA3"/>
<feature type="region of interest" description="Disordered" evidence="1">
    <location>
        <begin position="117"/>
        <end position="168"/>
    </location>
</feature>
<dbReference type="OrthoDB" id="3993817at2759"/>
<proteinExistence type="predicted"/>
<feature type="region of interest" description="Disordered" evidence="1">
    <location>
        <begin position="190"/>
        <end position="210"/>
    </location>
</feature>
<accession>A0A875RQA3</accession>
<reference evidence="2" key="1">
    <citation type="submission" date="2020-10" db="EMBL/GenBank/DDBJ databases">
        <authorList>
            <person name="Roach M.J.R."/>
        </authorList>
    </citation>
    <scope>NUCLEOTIDE SEQUENCE</scope>
    <source>
        <strain evidence="2">CBS 1945</strain>
    </source>
</reference>
<dbReference type="Proteomes" id="UP000662931">
    <property type="component" value="Chromosome 4"/>
</dbReference>
<evidence type="ECO:0000313" key="2">
    <source>
        <dbReference type="EMBL" id="QPG76330.1"/>
    </source>
</evidence>
<feature type="compositionally biased region" description="Polar residues" evidence="1">
    <location>
        <begin position="87"/>
        <end position="96"/>
    </location>
</feature>
<dbReference type="GeneID" id="62197116"/>
<dbReference type="EMBL" id="CP064815">
    <property type="protein sequence ID" value="QPG76330.1"/>
    <property type="molecule type" value="Genomic_DNA"/>
</dbReference>
<feature type="compositionally biased region" description="Acidic residues" evidence="1">
    <location>
        <begin position="34"/>
        <end position="59"/>
    </location>
</feature>
<feature type="compositionally biased region" description="Acidic residues" evidence="1">
    <location>
        <begin position="145"/>
        <end position="156"/>
    </location>
</feature>
<name>A0A875RQA3_EENNA</name>
<feature type="region of interest" description="Disordered" evidence="1">
    <location>
        <begin position="1"/>
        <end position="102"/>
    </location>
</feature>
<gene>
    <name evidence="2" type="ORF">FOA43_003716</name>
</gene>
<evidence type="ECO:0000256" key="1">
    <source>
        <dbReference type="SAM" id="MobiDB-lite"/>
    </source>
</evidence>
<feature type="compositionally biased region" description="Basic and acidic residues" evidence="1">
    <location>
        <begin position="133"/>
        <end position="144"/>
    </location>
</feature>
<evidence type="ECO:0000313" key="3">
    <source>
        <dbReference type="Proteomes" id="UP000662931"/>
    </source>
</evidence>
<sequence length="298" mass="34758">MDSDSNNDEEKQESKVMTSKFFKRRIRNFKETTNDDDDDDDQGSNETEDIDQSDSDDLEIQTLPIRRKSPFRGKKVRPPEAGELEYTTGSYNQSATGIPEASLVKELKERRYRKQTKEFEAAKEEERQEDYDSDFRRNKQNEKDSNDDEDSEMEVDRDEKLSDGRLALSTNEEKVQKLIKRKEIEEALFELEEESTSDSEKNEGVSSGSDSVLKEVFESVAPKHFLKKDIIDSLEAKYPMPRLKKVPPLEICLQQMQKRLQNLQQIQKLNRKKKEQIDTQLHGLRAEEGKLAQKLQKQ</sequence>
<organism evidence="2 3">
    <name type="scientific">Eeniella nana</name>
    <name type="common">Yeast</name>
    <name type="synonym">Brettanomyces nanus</name>
    <dbReference type="NCBI Taxonomy" id="13502"/>
    <lineage>
        <taxon>Eukaryota</taxon>
        <taxon>Fungi</taxon>
        <taxon>Dikarya</taxon>
        <taxon>Ascomycota</taxon>
        <taxon>Saccharomycotina</taxon>
        <taxon>Pichiomycetes</taxon>
        <taxon>Pichiales</taxon>
        <taxon>Pichiaceae</taxon>
        <taxon>Brettanomyces</taxon>
    </lineage>
</organism>
<protein>
    <submittedName>
        <fullName evidence="2">Uncharacterized protein</fullName>
    </submittedName>
</protein>
<feature type="compositionally biased region" description="Basic and acidic residues" evidence="1">
    <location>
        <begin position="117"/>
        <end position="126"/>
    </location>
</feature>
<dbReference type="RefSeq" id="XP_038779895.1">
    <property type="nucleotide sequence ID" value="XM_038923967.1"/>
</dbReference>